<name>A0A0M2V983_9GAMM</name>
<dbReference type="EMBL" id="LAHO01000004">
    <property type="protein sequence ID" value="KKO46215.1"/>
    <property type="molecule type" value="Genomic_DNA"/>
</dbReference>
<dbReference type="InterPro" id="IPR011330">
    <property type="entry name" value="Glyco_hydro/deAcase_b/a-brl"/>
</dbReference>
<keyword evidence="2" id="KW-1185">Reference proteome</keyword>
<dbReference type="PATRIC" id="fig|336831.14.peg.2825"/>
<reference evidence="1 2" key="1">
    <citation type="submission" date="2015-03" db="EMBL/GenBank/DDBJ databases">
        <title>Draft genome sequences of two protease-producing strains of Arsukibacterium isolated from two cold and alkaline environments.</title>
        <authorList>
            <person name="Lylloff J.E."/>
            <person name="Skov L.B."/>
            <person name="Jepsen M."/>
            <person name="Hallin P.F."/>
            <person name="Sorensen S.J."/>
            <person name="Stougaard P."/>
            <person name="Glaring M.A."/>
        </authorList>
    </citation>
    <scope>NUCLEOTIDE SEQUENCE [LARGE SCALE GENOMIC DNA]</scope>
    <source>
        <strain evidence="1 2">GCM72</strain>
    </source>
</reference>
<sequence>MQLNCDLGESYGSWTMGLDSQVMPYIDQANIACGFHAGDPDVMQRTLQLAKQHGVAIGAHPAYPDLTGFGRRSMQCSHNEIINLLHYQIAALDGMAQCQGLSLSYVKPHGALYNDMMSKPAVWQAVLQAMASYHKPLKLMLLADSNSHNHQQQAATLGVALLFEAFADRRYTDEGKLTARSESGAVLHGHDVLAQVSQLLNDGSVTTASGQRLALRADTLCVHGDNPGAVAQVVQIRQLLSSNAV</sequence>
<gene>
    <name evidence="1" type="ORF">WG68_05425</name>
</gene>
<comment type="caution">
    <text evidence="1">The sequence shown here is derived from an EMBL/GenBank/DDBJ whole genome shotgun (WGS) entry which is preliminary data.</text>
</comment>
<dbReference type="STRING" id="336831.WG68_05425"/>
<dbReference type="InterPro" id="IPR005501">
    <property type="entry name" value="LamB/YcsF/PxpA-like"/>
</dbReference>
<dbReference type="NCBIfam" id="NF003816">
    <property type="entry name" value="PRK05406.1-5"/>
    <property type="match status" value="1"/>
</dbReference>
<dbReference type="Gene3D" id="3.20.20.370">
    <property type="entry name" value="Glycoside hydrolase/deacetylase"/>
    <property type="match status" value="1"/>
</dbReference>
<dbReference type="GO" id="GO:0005975">
    <property type="term" value="P:carbohydrate metabolic process"/>
    <property type="evidence" value="ECO:0007669"/>
    <property type="project" value="InterPro"/>
</dbReference>
<dbReference type="Pfam" id="PF03746">
    <property type="entry name" value="LamB_YcsF"/>
    <property type="match status" value="1"/>
</dbReference>
<dbReference type="CDD" id="cd10787">
    <property type="entry name" value="LamB_YcsF_like"/>
    <property type="match status" value="1"/>
</dbReference>
<dbReference type="NCBIfam" id="NF003814">
    <property type="entry name" value="PRK05406.1-3"/>
    <property type="match status" value="1"/>
</dbReference>
<dbReference type="OrthoDB" id="9773478at2"/>
<dbReference type="PANTHER" id="PTHR30292:SF0">
    <property type="entry name" value="5-OXOPROLINASE SUBUNIT A"/>
    <property type="match status" value="1"/>
</dbReference>
<dbReference type="AlphaFoldDB" id="A0A0M2V983"/>
<organism evidence="1 2">
    <name type="scientific">Arsukibacterium ikkense</name>
    <dbReference type="NCBI Taxonomy" id="336831"/>
    <lineage>
        <taxon>Bacteria</taxon>
        <taxon>Pseudomonadati</taxon>
        <taxon>Pseudomonadota</taxon>
        <taxon>Gammaproteobacteria</taxon>
        <taxon>Chromatiales</taxon>
        <taxon>Chromatiaceae</taxon>
        <taxon>Arsukibacterium</taxon>
    </lineage>
</organism>
<dbReference type="Proteomes" id="UP000034228">
    <property type="component" value="Unassembled WGS sequence"/>
</dbReference>
<dbReference type="RefSeq" id="WP_046556658.1">
    <property type="nucleotide sequence ID" value="NZ_LAHO01000004.1"/>
</dbReference>
<evidence type="ECO:0008006" key="3">
    <source>
        <dbReference type="Google" id="ProtNLM"/>
    </source>
</evidence>
<dbReference type="SUPFAM" id="SSF88713">
    <property type="entry name" value="Glycoside hydrolase/deacetylase"/>
    <property type="match status" value="1"/>
</dbReference>
<dbReference type="PANTHER" id="PTHR30292">
    <property type="entry name" value="UNCHARACTERIZED PROTEIN YBGL-RELATED"/>
    <property type="match status" value="1"/>
</dbReference>
<proteinExistence type="predicted"/>
<protein>
    <recommendedName>
        <fullName evidence="3">LamB/YcsF family protein</fullName>
    </recommendedName>
</protein>
<evidence type="ECO:0000313" key="2">
    <source>
        <dbReference type="Proteomes" id="UP000034228"/>
    </source>
</evidence>
<accession>A0A0M2V983</accession>
<evidence type="ECO:0000313" key="1">
    <source>
        <dbReference type="EMBL" id="KKO46215.1"/>
    </source>
</evidence>